<gene>
    <name evidence="1" type="ORF">RND71_007897</name>
</gene>
<name>A0AAE1SN63_9SOLA</name>
<evidence type="ECO:0000313" key="2">
    <source>
        <dbReference type="Proteomes" id="UP001291623"/>
    </source>
</evidence>
<organism evidence="1 2">
    <name type="scientific">Anisodus tanguticus</name>
    <dbReference type="NCBI Taxonomy" id="243964"/>
    <lineage>
        <taxon>Eukaryota</taxon>
        <taxon>Viridiplantae</taxon>
        <taxon>Streptophyta</taxon>
        <taxon>Embryophyta</taxon>
        <taxon>Tracheophyta</taxon>
        <taxon>Spermatophyta</taxon>
        <taxon>Magnoliopsida</taxon>
        <taxon>eudicotyledons</taxon>
        <taxon>Gunneridae</taxon>
        <taxon>Pentapetalae</taxon>
        <taxon>asterids</taxon>
        <taxon>lamiids</taxon>
        <taxon>Solanales</taxon>
        <taxon>Solanaceae</taxon>
        <taxon>Solanoideae</taxon>
        <taxon>Hyoscyameae</taxon>
        <taxon>Anisodus</taxon>
    </lineage>
</organism>
<evidence type="ECO:0000313" key="1">
    <source>
        <dbReference type="EMBL" id="KAK4372513.1"/>
    </source>
</evidence>
<dbReference type="EMBL" id="JAVYJV010000004">
    <property type="protein sequence ID" value="KAK4372513.1"/>
    <property type="molecule type" value="Genomic_DNA"/>
</dbReference>
<accession>A0AAE1SN63</accession>
<dbReference type="AlphaFoldDB" id="A0AAE1SN63"/>
<sequence length="219" mass="24940">MMDVAWLLREPSSENVQILASVQMQRFNYLLNILMESRSTIILKRVLSYFENMLAGITDAEMRRQISLCGRFGTNILFRNEDGDEDTEVPHKHNIEFGSTYWEKTSTVPLLDAELALRVKEEQSGKPCGFLVRKTVLTSRTLVFSITGFAVCLGLCATLFHPSKVVSEYRCDLHCSGLPSWLVLYDIHVFATTASQETGQMFLYLPPLHLKKLDNIDLQ</sequence>
<proteinExistence type="predicted"/>
<keyword evidence="2" id="KW-1185">Reference proteome</keyword>
<reference evidence="1" key="1">
    <citation type="submission" date="2023-12" db="EMBL/GenBank/DDBJ databases">
        <title>Genome assembly of Anisodus tanguticus.</title>
        <authorList>
            <person name="Wang Y.-J."/>
        </authorList>
    </citation>
    <scope>NUCLEOTIDE SEQUENCE</scope>
    <source>
        <strain evidence="1">KB-2021</strain>
        <tissue evidence="1">Leaf</tissue>
    </source>
</reference>
<dbReference type="Proteomes" id="UP001291623">
    <property type="component" value="Unassembled WGS sequence"/>
</dbReference>
<protein>
    <submittedName>
        <fullName evidence="1">Uncharacterized protein</fullName>
    </submittedName>
</protein>
<comment type="caution">
    <text evidence="1">The sequence shown here is derived from an EMBL/GenBank/DDBJ whole genome shotgun (WGS) entry which is preliminary data.</text>
</comment>